<organism evidence="1">
    <name type="scientific">marine sediment metagenome</name>
    <dbReference type="NCBI Taxonomy" id="412755"/>
    <lineage>
        <taxon>unclassified sequences</taxon>
        <taxon>metagenomes</taxon>
        <taxon>ecological metagenomes</taxon>
    </lineage>
</organism>
<comment type="caution">
    <text evidence="1">The sequence shown here is derived from an EMBL/GenBank/DDBJ whole genome shotgun (WGS) entry which is preliminary data.</text>
</comment>
<gene>
    <name evidence="1" type="ORF">S06H3_40946</name>
</gene>
<dbReference type="InterPro" id="IPR038389">
    <property type="entry name" value="PSMG2_sf"/>
</dbReference>
<dbReference type="AlphaFoldDB" id="X1PR36"/>
<sequence length="70" mass="8400">MVYMQNNNISIRESVKGVLVAEEFGEIEPWDFFYPKKVSIRDGLLESLEFPTNKFYYQRLERKDLIFFLG</sequence>
<dbReference type="Gene3D" id="3.40.50.10900">
    <property type="entry name" value="PAC-like subunit"/>
    <property type="match status" value="1"/>
</dbReference>
<name>X1PR36_9ZZZZ</name>
<protein>
    <submittedName>
        <fullName evidence="1">Uncharacterized protein</fullName>
    </submittedName>
</protein>
<reference evidence="1" key="1">
    <citation type="journal article" date="2014" name="Front. Microbiol.">
        <title>High frequency of phylogenetically diverse reductive dehalogenase-homologous genes in deep subseafloor sedimentary metagenomes.</title>
        <authorList>
            <person name="Kawai M."/>
            <person name="Futagami T."/>
            <person name="Toyoda A."/>
            <person name="Takaki Y."/>
            <person name="Nishi S."/>
            <person name="Hori S."/>
            <person name="Arai W."/>
            <person name="Tsubouchi T."/>
            <person name="Morono Y."/>
            <person name="Uchiyama I."/>
            <person name="Ito T."/>
            <person name="Fujiyama A."/>
            <person name="Inagaki F."/>
            <person name="Takami H."/>
        </authorList>
    </citation>
    <scope>NUCLEOTIDE SEQUENCE</scope>
    <source>
        <strain evidence="1">Expedition CK06-06</strain>
    </source>
</reference>
<evidence type="ECO:0000313" key="1">
    <source>
        <dbReference type="EMBL" id="GAI41520.1"/>
    </source>
</evidence>
<feature type="non-terminal residue" evidence="1">
    <location>
        <position position="70"/>
    </location>
</feature>
<dbReference type="EMBL" id="BARV01025173">
    <property type="protein sequence ID" value="GAI41520.1"/>
    <property type="molecule type" value="Genomic_DNA"/>
</dbReference>
<proteinExistence type="predicted"/>
<accession>X1PR36</accession>